<dbReference type="SUPFAM" id="SSF103486">
    <property type="entry name" value="V-type ATP synthase subunit C"/>
    <property type="match status" value="1"/>
</dbReference>
<keyword evidence="5" id="KW-1185">Reference proteome</keyword>
<proteinExistence type="inferred from homology"/>
<dbReference type="PANTHER" id="PTHR38682">
    <property type="entry name" value="V-TYPE ATP SYNTHASE SUBUNIT C"/>
    <property type="match status" value="1"/>
</dbReference>
<dbReference type="EMBL" id="HF563609">
    <property type="protein sequence ID" value="CCP25246.1"/>
    <property type="molecule type" value="Genomic_DNA"/>
</dbReference>
<dbReference type="InterPro" id="IPR036079">
    <property type="entry name" value="ATPase_csu/dsu_sf"/>
</dbReference>
<evidence type="ECO:0000256" key="3">
    <source>
        <dbReference type="ARBA" id="ARBA00023065"/>
    </source>
</evidence>
<organism evidence="4 5">
    <name type="scientific">Tepidanaerobacter acetatoxydans (strain DSM 21804 / JCM 16047 / Re1)</name>
    <dbReference type="NCBI Taxonomy" id="1209989"/>
    <lineage>
        <taxon>Bacteria</taxon>
        <taxon>Bacillati</taxon>
        <taxon>Bacillota</taxon>
        <taxon>Clostridia</taxon>
        <taxon>Thermosediminibacterales</taxon>
        <taxon>Tepidanaerobacteraceae</taxon>
        <taxon>Tepidanaerobacter</taxon>
    </lineage>
</organism>
<accession>F4LVD0</accession>
<evidence type="ECO:0000256" key="1">
    <source>
        <dbReference type="ARBA" id="ARBA00006709"/>
    </source>
</evidence>
<dbReference type="InterPro" id="IPR035067">
    <property type="entry name" value="V-type_ATPase_csu/dsu"/>
</dbReference>
<evidence type="ECO:0000256" key="2">
    <source>
        <dbReference type="ARBA" id="ARBA00022448"/>
    </source>
</evidence>
<comment type="similarity">
    <text evidence="1">Belongs to the V-ATPase V0D/AC39 subunit family.</text>
</comment>
<dbReference type="OrthoDB" id="9816136at2"/>
<dbReference type="Gene3D" id="1.20.1690.10">
    <property type="entry name" value="V-type ATP synthase subunit C domain"/>
    <property type="match status" value="2"/>
</dbReference>
<dbReference type="GO" id="GO:0046961">
    <property type="term" value="F:proton-transporting ATPase activity, rotational mechanism"/>
    <property type="evidence" value="ECO:0007669"/>
    <property type="project" value="InterPro"/>
</dbReference>
<evidence type="ECO:0000313" key="5">
    <source>
        <dbReference type="Proteomes" id="UP000010802"/>
    </source>
</evidence>
<dbReference type="KEGG" id="tae:TepiRe1_0558"/>
<dbReference type="AlphaFoldDB" id="F4LVD0"/>
<dbReference type="Proteomes" id="UP000010802">
    <property type="component" value="Chromosome"/>
</dbReference>
<gene>
    <name evidence="4" type="ordered locus">TEPIRE1_0558</name>
</gene>
<dbReference type="InterPro" id="IPR002843">
    <property type="entry name" value="ATPase_V0-cplx_csu/dsu"/>
</dbReference>
<dbReference type="PATRIC" id="fig|1209989.3.peg.599"/>
<dbReference type="PANTHER" id="PTHR38682:SF1">
    <property type="entry name" value="V-TYPE ATP SYNTHASE SUBUNIT C"/>
    <property type="match status" value="1"/>
</dbReference>
<dbReference type="Gene3D" id="1.10.132.50">
    <property type="entry name" value="ATP synthase (C/AC39) subunit, domain 3"/>
    <property type="match status" value="1"/>
</dbReference>
<dbReference type="InterPro" id="IPR050873">
    <property type="entry name" value="V-ATPase_V0D/AC39_subunit"/>
</dbReference>
<reference evidence="5" key="1">
    <citation type="journal article" date="2013" name="Genome Announc.">
        <title>First genome sequence of a syntrophic acetate-oxidizing bacterium, Tepidanaerobacter acetatoxydans strain Re1.</title>
        <authorList>
            <person name="Manzoor S."/>
            <person name="Bongcam-Rudloff E."/>
            <person name="Schnurer A."/>
            <person name="Muller B."/>
        </authorList>
    </citation>
    <scope>NUCLEOTIDE SEQUENCE [LARGE SCALE GENOMIC DNA]</scope>
    <source>
        <strain evidence="5">Re1</strain>
    </source>
</reference>
<protein>
    <submittedName>
        <fullName evidence="4">H+transporting two-sector ATPase C (AC39) subunit</fullName>
    </submittedName>
</protein>
<evidence type="ECO:0000313" key="4">
    <source>
        <dbReference type="EMBL" id="CCP25246.1"/>
    </source>
</evidence>
<keyword evidence="3" id="KW-0406">Ion transport</keyword>
<dbReference type="InterPro" id="IPR044911">
    <property type="entry name" value="V-type_ATPase_csu/dsu_dom_3"/>
</dbReference>
<dbReference type="STRING" id="1209989.TepRe1_0508"/>
<dbReference type="Pfam" id="PF01992">
    <property type="entry name" value="vATP-synt_AC39"/>
    <property type="match status" value="1"/>
</dbReference>
<dbReference type="KEGG" id="tep:TepRe1_0508"/>
<dbReference type="eggNOG" id="COG1527">
    <property type="taxonomic scope" value="Bacteria"/>
</dbReference>
<keyword evidence="2" id="KW-0813">Transport</keyword>
<dbReference type="HOGENOM" id="CLU_064887_1_1_9"/>
<sequence>MDKITVYAAVNAKIKALEGEFLKQDDYMNLLQKKSVADVAHYLKDNTSYGKLLEDMRIDKAGRRDIEDILKRNMINNMDKLLHYFRHDYKDFIRSFYIKYEAEDLKVLAREIFNGEKLDTMERPLSFLGKYSRIDSRKLLESKTVEELIYALEGSDFFEVLKPLLKFKNEDLFRFEMAIDTGYFSIIESRRKYISKQDSEVLKKWEGMVADLYNIQWIYRGKKFYAISPEELLNYTINFGDKLNFDARKAMCYTKSLEQLYHMAADFGYGFLFKKEEMSRDIYMERRINRFMYYKLRTLAHEHPMSVMQTIEYIISFEFEIRDIVSIIESIRYDMQPEQAKKFLIKVI</sequence>
<dbReference type="RefSeq" id="WP_013777628.1">
    <property type="nucleotide sequence ID" value="NC_015519.1"/>
</dbReference>
<name>F4LVD0_TEPAE</name>
<accession>L0RWJ8</accession>